<name>A0A0N8HAH0_9BACT</name>
<dbReference type="Gene3D" id="2.120.10.30">
    <property type="entry name" value="TolB, C-terminal domain"/>
    <property type="match status" value="1"/>
</dbReference>
<evidence type="ECO:0000313" key="1">
    <source>
        <dbReference type="EMBL" id="KPM50148.1"/>
    </source>
</evidence>
<reference evidence="1 2" key="1">
    <citation type="submission" date="2015-07" db="EMBL/GenBank/DDBJ databases">
        <title>The draft genome sequence of Leadbetterella sp. JN14-9.</title>
        <authorList>
            <person name="Liu Y."/>
            <person name="Du J."/>
            <person name="Shao Z."/>
        </authorList>
    </citation>
    <scope>NUCLEOTIDE SEQUENCE [LARGE SCALE GENOMIC DNA]</scope>
    <source>
        <strain evidence="1 2">JN14-9</strain>
    </source>
</reference>
<dbReference type="Proteomes" id="UP000050454">
    <property type="component" value="Unassembled WGS sequence"/>
</dbReference>
<dbReference type="EMBL" id="LGTQ01000005">
    <property type="protein sequence ID" value="KPM50148.1"/>
    <property type="molecule type" value="Genomic_DNA"/>
</dbReference>
<dbReference type="GO" id="GO:0061630">
    <property type="term" value="F:ubiquitin protein ligase activity"/>
    <property type="evidence" value="ECO:0007669"/>
    <property type="project" value="TreeGrafter"/>
</dbReference>
<dbReference type="OrthoDB" id="9799230at2"/>
<keyword evidence="2" id="KW-1185">Reference proteome</keyword>
<sequence length="373" mass="42184">MPEVPPTFYKSLAGADPLVSQYQIFKGSKHSPFLAPRGVLLDKNLLAVSDTGQNRVFIWKKVPKEEFAEPDIVLGQTNSDSTGRNSGLSVTACTLHYPSGIWSDGEKLIVADAWNHRVLIWHRFPEINGQPADVVLGQPGFETNEPNVHGIGSLPSSQSLNWPYGVFVKDNQLFIADTGNRRILYFKSIPENNYAKADGVIGKKDFETRDYENNEPIWPYSLHINDQGNLSVADTQFYRNLIWKKWEDAFEKEADLIIGQNGFNDAGQNQFHLFPKENTMNWTYTSHFYKNGIFIADTGNSRLLWFSKLPDRNNSPADNLIGHDNFNTGSENQNTKYGTESQLYWPFSISSYKNKLAIADTGNHRVVLTELTI</sequence>
<dbReference type="GO" id="GO:0000209">
    <property type="term" value="P:protein polyubiquitination"/>
    <property type="evidence" value="ECO:0007669"/>
    <property type="project" value="TreeGrafter"/>
</dbReference>
<dbReference type="PANTHER" id="PTHR24104">
    <property type="entry name" value="E3 UBIQUITIN-PROTEIN LIGASE NHLRC1-RELATED"/>
    <property type="match status" value="1"/>
</dbReference>
<evidence type="ECO:0000313" key="2">
    <source>
        <dbReference type="Proteomes" id="UP000050454"/>
    </source>
</evidence>
<organism evidence="1 2">
    <name type="scientific">Jiulongibacter sediminis</name>
    <dbReference type="NCBI Taxonomy" id="1605367"/>
    <lineage>
        <taxon>Bacteria</taxon>
        <taxon>Pseudomonadati</taxon>
        <taxon>Bacteroidota</taxon>
        <taxon>Cytophagia</taxon>
        <taxon>Cytophagales</taxon>
        <taxon>Leadbetterellaceae</taxon>
        <taxon>Jiulongibacter</taxon>
    </lineage>
</organism>
<dbReference type="AlphaFoldDB" id="A0A0N8HAH0"/>
<dbReference type="GO" id="GO:0008270">
    <property type="term" value="F:zinc ion binding"/>
    <property type="evidence" value="ECO:0007669"/>
    <property type="project" value="UniProtKB-KW"/>
</dbReference>
<dbReference type="InterPro" id="IPR011042">
    <property type="entry name" value="6-blade_b-propeller_TolB-like"/>
</dbReference>
<protein>
    <recommendedName>
        <fullName evidence="3">NHL repeat containing protein</fullName>
    </recommendedName>
</protein>
<dbReference type="InterPro" id="IPR050952">
    <property type="entry name" value="TRIM-NHL_E3_ligases"/>
</dbReference>
<dbReference type="GO" id="GO:0043161">
    <property type="term" value="P:proteasome-mediated ubiquitin-dependent protein catabolic process"/>
    <property type="evidence" value="ECO:0007669"/>
    <property type="project" value="TreeGrafter"/>
</dbReference>
<dbReference type="PANTHER" id="PTHR24104:SF25">
    <property type="entry name" value="PROTEIN LIN-41"/>
    <property type="match status" value="1"/>
</dbReference>
<dbReference type="PATRIC" id="fig|1605367.3.peg.2134"/>
<gene>
    <name evidence="1" type="ORF">AFM12_03930</name>
</gene>
<evidence type="ECO:0008006" key="3">
    <source>
        <dbReference type="Google" id="ProtNLM"/>
    </source>
</evidence>
<accession>A0A0N8HAH0</accession>
<proteinExistence type="predicted"/>
<dbReference type="SUPFAM" id="SSF63825">
    <property type="entry name" value="YWTD domain"/>
    <property type="match status" value="1"/>
</dbReference>
<dbReference type="STRING" id="1605367.AFM12_03930"/>
<comment type="caution">
    <text evidence="1">The sequence shown here is derived from an EMBL/GenBank/DDBJ whole genome shotgun (WGS) entry which is preliminary data.</text>
</comment>